<reference evidence="3 4" key="1">
    <citation type="submission" date="2016-09" db="EMBL/GenBank/DDBJ databases">
        <title>Genomic analysis reveals versatility of anaerobic energy metabolism of Geosporobacter ferrireducens IRF9 of phylum Firmicutes.</title>
        <authorList>
            <person name="Kim S.-J."/>
        </authorList>
    </citation>
    <scope>NUCLEOTIDE SEQUENCE [LARGE SCALE GENOMIC DNA]</scope>
    <source>
        <strain evidence="3 4">IRF9</strain>
    </source>
</reference>
<dbReference type="AlphaFoldDB" id="A0A1D8GI18"/>
<accession>A0A1D8GI18</accession>
<keyword evidence="1" id="KW-1133">Transmembrane helix</keyword>
<organism evidence="3 4">
    <name type="scientific">Geosporobacter ferrireducens</name>
    <dbReference type="NCBI Taxonomy" id="1424294"/>
    <lineage>
        <taxon>Bacteria</taxon>
        <taxon>Bacillati</taxon>
        <taxon>Bacillota</taxon>
        <taxon>Clostridia</taxon>
        <taxon>Peptostreptococcales</taxon>
        <taxon>Thermotaleaceae</taxon>
        <taxon>Geosporobacter</taxon>
    </lineage>
</organism>
<dbReference type="RefSeq" id="WP_069977443.1">
    <property type="nucleotide sequence ID" value="NZ_CP017269.1"/>
</dbReference>
<dbReference type="GO" id="GO:0015074">
    <property type="term" value="P:DNA integration"/>
    <property type="evidence" value="ECO:0007669"/>
    <property type="project" value="InterPro"/>
</dbReference>
<evidence type="ECO:0000256" key="1">
    <source>
        <dbReference type="SAM" id="Phobius"/>
    </source>
</evidence>
<proteinExistence type="predicted"/>
<dbReference type="InterPro" id="IPR001584">
    <property type="entry name" value="Integrase_cat-core"/>
</dbReference>
<protein>
    <recommendedName>
        <fullName evidence="2">Integrase catalytic domain-containing protein</fullName>
    </recommendedName>
</protein>
<keyword evidence="4" id="KW-1185">Reference proteome</keyword>
<keyword evidence="1" id="KW-0812">Transmembrane</keyword>
<dbReference type="InterPro" id="IPR012337">
    <property type="entry name" value="RNaseH-like_sf"/>
</dbReference>
<dbReference type="OrthoDB" id="9775203at2"/>
<sequence length="174" mass="20425">MIKQDWNILALLHGLPSPLAMIFYVLHSDNGSPMKGSSLLETLYQLGISPSRSRPRVSNDNPYAESIFRTCKYHPSYPSKGFVDLTQARTWVLSFVRWYNQEHRHSGLNFLTPNQRHNGLAEQILEQRKKVYEEAKSKHPERWSREIRNWDLDEEVWLNPEKSSEIVEEKEKSS</sequence>
<dbReference type="GO" id="GO:0003676">
    <property type="term" value="F:nucleic acid binding"/>
    <property type="evidence" value="ECO:0007669"/>
    <property type="project" value="InterPro"/>
</dbReference>
<evidence type="ECO:0000259" key="2">
    <source>
        <dbReference type="PROSITE" id="PS50994"/>
    </source>
</evidence>
<feature type="domain" description="Integrase catalytic" evidence="2">
    <location>
        <begin position="1"/>
        <end position="121"/>
    </location>
</feature>
<evidence type="ECO:0000313" key="4">
    <source>
        <dbReference type="Proteomes" id="UP000095743"/>
    </source>
</evidence>
<feature type="transmembrane region" description="Helical" evidence="1">
    <location>
        <begin position="6"/>
        <end position="26"/>
    </location>
</feature>
<evidence type="ECO:0000313" key="3">
    <source>
        <dbReference type="EMBL" id="AOT70566.1"/>
    </source>
</evidence>
<dbReference type="InterPro" id="IPR036397">
    <property type="entry name" value="RNaseH_sf"/>
</dbReference>
<dbReference type="Proteomes" id="UP000095743">
    <property type="component" value="Chromosome"/>
</dbReference>
<keyword evidence="1" id="KW-0472">Membrane</keyword>
<dbReference type="EMBL" id="CP017269">
    <property type="protein sequence ID" value="AOT70566.1"/>
    <property type="molecule type" value="Genomic_DNA"/>
</dbReference>
<dbReference type="KEGG" id="gfe:Gferi_13880"/>
<name>A0A1D8GI18_9FIRM</name>
<gene>
    <name evidence="3" type="ORF">Gferi_13880</name>
</gene>
<dbReference type="Gene3D" id="3.30.420.10">
    <property type="entry name" value="Ribonuclease H-like superfamily/Ribonuclease H"/>
    <property type="match status" value="1"/>
</dbReference>
<dbReference type="PROSITE" id="PS50994">
    <property type="entry name" value="INTEGRASE"/>
    <property type="match status" value="1"/>
</dbReference>
<dbReference type="SUPFAM" id="SSF53098">
    <property type="entry name" value="Ribonuclease H-like"/>
    <property type="match status" value="1"/>
</dbReference>
<dbReference type="Pfam" id="PF13683">
    <property type="entry name" value="rve_3"/>
    <property type="match status" value="1"/>
</dbReference>